<accession>A0A1F4YGF1</accession>
<organism evidence="1 2">
    <name type="scientific">Candidatus Amesbacteria bacterium RIFCSPHIGHO2_01_FULL_48_32b</name>
    <dbReference type="NCBI Taxonomy" id="1797253"/>
    <lineage>
        <taxon>Bacteria</taxon>
        <taxon>Candidatus Amesiibacteriota</taxon>
    </lineage>
</organism>
<sequence>MGVDIPTLFFPDDEQKYAGKVAGRLVYWPAKNDPNKNFILHHDDGEESRLWFSFVVCHALSWLGFRPK</sequence>
<protein>
    <submittedName>
        <fullName evidence="1">Uncharacterized protein</fullName>
    </submittedName>
</protein>
<reference evidence="1 2" key="1">
    <citation type="journal article" date="2016" name="Nat. Commun.">
        <title>Thousands of microbial genomes shed light on interconnected biogeochemical processes in an aquifer system.</title>
        <authorList>
            <person name="Anantharaman K."/>
            <person name="Brown C.T."/>
            <person name="Hug L.A."/>
            <person name="Sharon I."/>
            <person name="Castelle C.J."/>
            <person name="Probst A.J."/>
            <person name="Thomas B.C."/>
            <person name="Singh A."/>
            <person name="Wilkins M.J."/>
            <person name="Karaoz U."/>
            <person name="Brodie E.L."/>
            <person name="Williams K.H."/>
            <person name="Hubbard S.S."/>
            <person name="Banfield J.F."/>
        </authorList>
    </citation>
    <scope>NUCLEOTIDE SEQUENCE [LARGE SCALE GENOMIC DNA]</scope>
</reference>
<dbReference type="Proteomes" id="UP000178176">
    <property type="component" value="Unassembled WGS sequence"/>
</dbReference>
<name>A0A1F4YGF1_9BACT</name>
<evidence type="ECO:0000313" key="2">
    <source>
        <dbReference type="Proteomes" id="UP000178176"/>
    </source>
</evidence>
<comment type="caution">
    <text evidence="1">The sequence shown here is derived from an EMBL/GenBank/DDBJ whole genome shotgun (WGS) entry which is preliminary data.</text>
</comment>
<proteinExistence type="predicted"/>
<dbReference type="AlphaFoldDB" id="A0A1F4YGF1"/>
<evidence type="ECO:0000313" key="1">
    <source>
        <dbReference type="EMBL" id="OGC92826.1"/>
    </source>
</evidence>
<gene>
    <name evidence="1" type="ORF">A2876_02080</name>
</gene>
<dbReference type="EMBL" id="MEXH01000006">
    <property type="protein sequence ID" value="OGC92826.1"/>
    <property type="molecule type" value="Genomic_DNA"/>
</dbReference>